<evidence type="ECO:0000313" key="1">
    <source>
        <dbReference type="EMBL" id="EFK54768.1"/>
    </source>
</evidence>
<dbReference type="Proteomes" id="UP000004208">
    <property type="component" value="Unassembled WGS sequence"/>
</dbReference>
<keyword evidence="2" id="KW-1185">Reference proteome</keyword>
<gene>
    <name evidence="1" type="ORF">HMPREF0291_10026</name>
</gene>
<dbReference type="RefSeq" id="WP_005286055.1">
    <property type="nucleotide sequence ID" value="NZ_CM000961.1"/>
</dbReference>
<reference evidence="1" key="1">
    <citation type="submission" date="2010-06" db="EMBL/GenBank/DDBJ databases">
        <authorList>
            <person name="Muzny D."/>
            <person name="Qin X."/>
            <person name="Buhay C."/>
            <person name="Dugan-Rocha S."/>
            <person name="Ding Y."/>
            <person name="Chen G."/>
            <person name="Hawes A."/>
            <person name="Holder M."/>
            <person name="Jhangiani S."/>
            <person name="Johnson A."/>
            <person name="Khan Z."/>
            <person name="Li Z."/>
            <person name="Liu W."/>
            <person name="Liu X."/>
            <person name="Perez L."/>
            <person name="Shen H."/>
            <person name="Wang Q."/>
            <person name="Watt J."/>
            <person name="Xi L."/>
            <person name="Xin Y."/>
            <person name="Zhou J."/>
            <person name="Deng J."/>
            <person name="Jiang H."/>
            <person name="Liu Y."/>
            <person name="Qu J."/>
            <person name="Song X.-Z."/>
            <person name="Zhang L."/>
            <person name="Villasana D."/>
            <person name="Johnson A."/>
            <person name="Liu J."/>
            <person name="Liyanage D."/>
            <person name="Lorensuhewa L."/>
            <person name="Robinson T."/>
            <person name="Song A."/>
            <person name="Song B.-B."/>
            <person name="Dinh H."/>
            <person name="Thornton R."/>
            <person name="Coyle M."/>
            <person name="Francisco L."/>
            <person name="Jackson L."/>
            <person name="Javaid M."/>
            <person name="Korchina V."/>
            <person name="Kovar C."/>
            <person name="Mata R."/>
            <person name="Mathew T."/>
            <person name="Ngo R."/>
            <person name="Nguyen L."/>
            <person name="Nguyen N."/>
            <person name="Okwuonu G."/>
            <person name="Ongeri F."/>
            <person name="Pham C."/>
            <person name="Simmons D."/>
            <person name="Wilczek-Boney K."/>
            <person name="Hale W."/>
            <person name="Jakkamsetti A."/>
            <person name="Pham P."/>
            <person name="Ruth R."/>
            <person name="San Lucas F."/>
            <person name="Warren J."/>
            <person name="Zhang J."/>
            <person name="Zhao Z."/>
            <person name="Zhou C."/>
            <person name="Zhu D."/>
            <person name="Lee S."/>
            <person name="Bess C."/>
            <person name="Blankenburg K."/>
            <person name="Forbes L."/>
            <person name="Fu Q."/>
            <person name="Gubbala S."/>
            <person name="Hirani K."/>
            <person name="Jayaseelan J.C."/>
            <person name="Lara F."/>
            <person name="Munidasa M."/>
            <person name="Palculict T."/>
            <person name="Patil S."/>
            <person name="Pu L.-L."/>
            <person name="Saada N."/>
            <person name="Tang L."/>
            <person name="Weissenberger G."/>
            <person name="Zhu Y."/>
            <person name="Hemphill L."/>
            <person name="Shang Y."/>
            <person name="Youmans B."/>
            <person name="Ayvaz T."/>
            <person name="Ross M."/>
            <person name="Santibanez J."/>
            <person name="Aqrawi P."/>
            <person name="Gross S."/>
            <person name="Joshi V."/>
            <person name="Fowler G."/>
            <person name="Nazareth L."/>
            <person name="Reid J."/>
            <person name="Worley K."/>
            <person name="Petrosino J."/>
            <person name="Highlander S."/>
            <person name="Gibbs R."/>
        </authorList>
    </citation>
    <scope>NUCLEOTIDE SEQUENCE [LARGE SCALE GENOMIC DNA]</scope>
    <source>
        <strain evidence="1">ATCC 33030</strain>
    </source>
</reference>
<proteinExistence type="predicted"/>
<dbReference type="STRING" id="585529.HMPREF0291_10026"/>
<name>D7WA44_9CORY</name>
<accession>D7WA44</accession>
<comment type="caution">
    <text evidence="1">The sequence shown here is derived from an EMBL/GenBank/DDBJ whole genome shotgun (WGS) entry which is preliminary data.</text>
</comment>
<organism evidence="1 2">
    <name type="scientific">Corynebacterium genitalium ATCC 33030</name>
    <dbReference type="NCBI Taxonomy" id="585529"/>
    <lineage>
        <taxon>Bacteria</taxon>
        <taxon>Bacillati</taxon>
        <taxon>Actinomycetota</taxon>
        <taxon>Actinomycetes</taxon>
        <taxon>Mycobacteriales</taxon>
        <taxon>Corynebacteriaceae</taxon>
        <taxon>Corynebacterium</taxon>
    </lineage>
</organism>
<sequence>MSQDDCRIEPAQAHALLCEYFDPATPAERADEIEAIIQACPQSFAWLESEKQVRSIVRRCNCQDQAPEGLRQKIVQSISISSVSYTQIRFD</sequence>
<dbReference type="HOGENOM" id="CLU_155928_4_0_11"/>
<dbReference type="AlphaFoldDB" id="D7WA44"/>
<protein>
    <submittedName>
        <fullName evidence="1">Anti-sigma factor, RsrA family</fullName>
    </submittedName>
</protein>
<dbReference type="EMBL" id="ACLJ02000001">
    <property type="protein sequence ID" value="EFK54768.1"/>
    <property type="molecule type" value="Genomic_DNA"/>
</dbReference>
<evidence type="ECO:0000313" key="2">
    <source>
        <dbReference type="Proteomes" id="UP000004208"/>
    </source>
</evidence>
<dbReference type="OrthoDB" id="4410600at2"/>